<dbReference type="KEGG" id="efe:EFER_1140"/>
<dbReference type="InterPro" id="IPR007893">
    <property type="entry name" value="Spore_coat_U/FanG"/>
</dbReference>
<dbReference type="SUPFAM" id="SSF49401">
    <property type="entry name" value="Bacterial adhesins"/>
    <property type="match status" value="1"/>
</dbReference>
<dbReference type="HOGENOM" id="CLU_070506_0_0_6"/>
<keyword evidence="4" id="KW-1185">Reference proteome</keyword>
<accession>B7LP12</accession>
<evidence type="ECO:0000259" key="2">
    <source>
        <dbReference type="Pfam" id="PF05229"/>
    </source>
</evidence>
<dbReference type="Pfam" id="PF05229">
    <property type="entry name" value="SCPU"/>
    <property type="match status" value="2"/>
</dbReference>
<dbReference type="SMART" id="SM00972">
    <property type="entry name" value="SCPU"/>
    <property type="match status" value="2"/>
</dbReference>
<feature type="domain" description="Spore coat protein U/FanG" evidence="2">
    <location>
        <begin position="186"/>
        <end position="320"/>
    </location>
</feature>
<dbReference type="Proteomes" id="UP000000745">
    <property type="component" value="Chromosome"/>
</dbReference>
<dbReference type="PANTHER" id="PTHR37089:SF1">
    <property type="entry name" value="MEMBRANE PROTEIN"/>
    <property type="match status" value="1"/>
</dbReference>
<dbReference type="EMBL" id="CU928158">
    <property type="protein sequence ID" value="CAQ88668.1"/>
    <property type="molecule type" value="Genomic_DNA"/>
</dbReference>
<proteinExistence type="predicted"/>
<dbReference type="InterPro" id="IPR053167">
    <property type="entry name" value="Spore_coat_component"/>
</dbReference>
<dbReference type="GO" id="GO:0009289">
    <property type="term" value="C:pilus"/>
    <property type="evidence" value="ECO:0007669"/>
    <property type="project" value="InterPro"/>
</dbReference>
<feature type="domain" description="Spore coat protein U/FanG" evidence="2">
    <location>
        <begin position="22"/>
        <end position="160"/>
    </location>
</feature>
<dbReference type="PANTHER" id="PTHR37089">
    <property type="entry name" value="PROTEIN U-RELATED"/>
    <property type="match status" value="1"/>
</dbReference>
<reference evidence="4" key="1">
    <citation type="journal article" date="2009" name="PLoS Genet.">
        <title>Organised genome dynamics in the Escherichia coli species results in highly diverse adaptive paths.</title>
        <authorList>
            <person name="Touchon M."/>
            <person name="Hoede C."/>
            <person name="Tenaillon O."/>
            <person name="Barbe V."/>
            <person name="Baeriswyl S."/>
            <person name="Bidet P."/>
            <person name="Bingen E."/>
            <person name="Bonacorsi S."/>
            <person name="Bouchier C."/>
            <person name="Bouvet O."/>
            <person name="Calteau A."/>
            <person name="Chiapello H."/>
            <person name="Clermont O."/>
            <person name="Cruveiller S."/>
            <person name="Danchin A."/>
            <person name="Diard M."/>
            <person name="Dossat C."/>
            <person name="Karoui M.E."/>
            <person name="Frapy E."/>
            <person name="Garry L."/>
            <person name="Ghigo J.M."/>
            <person name="Gilles A.M."/>
            <person name="Johnson J."/>
            <person name="Le Bouguenec C."/>
            <person name="Lescat M."/>
            <person name="Mangenot S."/>
            <person name="Martinez-Jehanne V."/>
            <person name="Matic I."/>
            <person name="Nassif X."/>
            <person name="Oztas S."/>
            <person name="Petit M.A."/>
            <person name="Pichon C."/>
            <person name="Rouy Z."/>
            <person name="Ruf C.S."/>
            <person name="Schneider D."/>
            <person name="Tourret J."/>
            <person name="Vacherie B."/>
            <person name="Vallenet D."/>
            <person name="Medigue C."/>
            <person name="Rocha E.P.C."/>
            <person name="Denamur E."/>
        </authorList>
    </citation>
    <scope>NUCLEOTIDE SEQUENCE [LARGE SCALE GENOMIC DNA]</scope>
    <source>
        <strain evidence="4">ATCC 35469 / DSM 13698 / BCRC 15582 / CCUG 18766 / IAM 14443 / JCM 21226 / LMG 7866 / NBRC 102419 / NCTC 12128 / CDC 0568-73</strain>
    </source>
</reference>
<protein>
    <recommendedName>
        <fullName evidence="2">Spore coat protein U/FanG domain-containing protein</fullName>
    </recommendedName>
</protein>
<evidence type="ECO:0000256" key="1">
    <source>
        <dbReference type="SAM" id="SignalP"/>
    </source>
</evidence>
<keyword evidence="1" id="KW-0732">Signal</keyword>
<sequence length="324" mass="34289">MPEWIMIWRWGCLLLLMLSGSCWAVCSVNTTNGALGTVTSFAVNNTVQTTSASLIVQCDKVIGLLTNDTVKLTYTGATTSATNRAILKRSDNSSVADAIPVRLCTQAACAGNSDINIGGSYTWSGSTLLDLLVTARYTLPLYFATTTGQNVSAGPYQVTLNFSVTYNICAAGVGICLSPQTDTVVRTLQLNLTVTNDCITITAPNVNFGSAPLAKNFPVVAQAVAVTCTKGSSYTIGINNGSYATGTVRNMANGNNRLSYEIYKENSTNRWGSTGTERWASSASSETSSDGLLKTYSYTARVLPNQTTPPAGTYSDVVVVDIAF</sequence>
<name>B7LP12_ESCF3</name>
<dbReference type="GO" id="GO:0007155">
    <property type="term" value="P:cell adhesion"/>
    <property type="evidence" value="ECO:0007669"/>
    <property type="project" value="InterPro"/>
</dbReference>
<feature type="chain" id="PRO_5002860166" description="Spore coat protein U/FanG domain-containing protein" evidence="1">
    <location>
        <begin position="25"/>
        <end position="324"/>
    </location>
</feature>
<feature type="signal peptide" evidence="1">
    <location>
        <begin position="1"/>
        <end position="24"/>
    </location>
</feature>
<dbReference type="InterPro" id="IPR008966">
    <property type="entry name" value="Adhesion_dom_sf"/>
</dbReference>
<dbReference type="AlphaFoldDB" id="B7LP12"/>
<evidence type="ECO:0000313" key="3">
    <source>
        <dbReference type="EMBL" id="CAQ88668.1"/>
    </source>
</evidence>
<evidence type="ECO:0000313" key="4">
    <source>
        <dbReference type="Proteomes" id="UP000000745"/>
    </source>
</evidence>
<dbReference type="InterPro" id="IPR036937">
    <property type="entry name" value="Adhesion_dom_fimbrial_sf"/>
</dbReference>
<dbReference type="Gene3D" id="2.60.40.1090">
    <property type="entry name" value="Fimbrial-type adhesion domain"/>
    <property type="match status" value="1"/>
</dbReference>
<gene>
    <name evidence="3" type="ordered locus">EFER_1140</name>
</gene>
<organism evidence="3 4">
    <name type="scientific">Escherichia fergusonii (strain ATCC 35469 / DSM 13698 / CCUG 18766 / IAM 14443 / JCM 21226 / LMG 7866 / NBRC 102419 / NCTC 12128 / CDC 0568-73)</name>
    <dbReference type="NCBI Taxonomy" id="585054"/>
    <lineage>
        <taxon>Bacteria</taxon>
        <taxon>Pseudomonadati</taxon>
        <taxon>Pseudomonadota</taxon>
        <taxon>Gammaproteobacteria</taxon>
        <taxon>Enterobacterales</taxon>
        <taxon>Enterobacteriaceae</taxon>
        <taxon>Escherichia</taxon>
    </lineage>
</organism>